<keyword evidence="2" id="KW-1185">Reference proteome</keyword>
<organism evidence="1 2">
    <name type="scientific">Racocetra fulgida</name>
    <dbReference type="NCBI Taxonomy" id="60492"/>
    <lineage>
        <taxon>Eukaryota</taxon>
        <taxon>Fungi</taxon>
        <taxon>Fungi incertae sedis</taxon>
        <taxon>Mucoromycota</taxon>
        <taxon>Glomeromycotina</taxon>
        <taxon>Glomeromycetes</taxon>
        <taxon>Diversisporales</taxon>
        <taxon>Gigasporaceae</taxon>
        <taxon>Racocetra</taxon>
    </lineage>
</organism>
<sequence length="163" mass="19088">VIAEGVKVLELDLCSKYKEELFLYELKKPFNILIYRHIYHHSCLEDYVKDLLQCSEYAIKIEYIDYMHYSDTSEPSSQNRAQNTSDLMQISLQMIQSIKSKSKKRLYEKGIKKKPTNLKKLIDKLTTENFDSAENIIIMQSSSIPVSESDLESVDFFSSYYQV</sequence>
<feature type="non-terminal residue" evidence="1">
    <location>
        <position position="163"/>
    </location>
</feature>
<dbReference type="AlphaFoldDB" id="A0A9N9P1R4"/>
<dbReference type="EMBL" id="CAJVPZ010053457">
    <property type="protein sequence ID" value="CAG8781909.1"/>
    <property type="molecule type" value="Genomic_DNA"/>
</dbReference>
<dbReference type="Proteomes" id="UP000789396">
    <property type="component" value="Unassembled WGS sequence"/>
</dbReference>
<protein>
    <submittedName>
        <fullName evidence="1">2173_t:CDS:1</fullName>
    </submittedName>
</protein>
<accession>A0A9N9P1R4</accession>
<feature type="non-terminal residue" evidence="1">
    <location>
        <position position="1"/>
    </location>
</feature>
<evidence type="ECO:0000313" key="2">
    <source>
        <dbReference type="Proteomes" id="UP000789396"/>
    </source>
</evidence>
<evidence type="ECO:0000313" key="1">
    <source>
        <dbReference type="EMBL" id="CAG8781909.1"/>
    </source>
</evidence>
<comment type="caution">
    <text evidence="1">The sequence shown here is derived from an EMBL/GenBank/DDBJ whole genome shotgun (WGS) entry which is preliminary data.</text>
</comment>
<proteinExistence type="predicted"/>
<gene>
    <name evidence="1" type="ORF">RFULGI_LOCUS15901</name>
</gene>
<name>A0A9N9P1R4_9GLOM</name>
<reference evidence="1" key="1">
    <citation type="submission" date="2021-06" db="EMBL/GenBank/DDBJ databases">
        <authorList>
            <person name="Kallberg Y."/>
            <person name="Tangrot J."/>
            <person name="Rosling A."/>
        </authorList>
    </citation>
    <scope>NUCLEOTIDE SEQUENCE</scope>
    <source>
        <strain evidence="1">IN212</strain>
    </source>
</reference>